<accession>A0A9X4AFV8</accession>
<sequence>MVSPLFWYHHGGNNSIFVFLHNFILIEELFKEIINEKKRKQEIEWQKKLE</sequence>
<protein>
    <submittedName>
        <fullName evidence="1">Uncharacterized protein</fullName>
    </submittedName>
</protein>
<dbReference type="Proteomes" id="UP001145069">
    <property type="component" value="Unassembled WGS sequence"/>
</dbReference>
<dbReference type="AlphaFoldDB" id="A0A9X4AFV8"/>
<comment type="caution">
    <text evidence="1">The sequence shown here is derived from an EMBL/GenBank/DDBJ whole genome shotgun (WGS) entry which is preliminary data.</text>
</comment>
<keyword evidence="2" id="KW-1185">Reference proteome</keyword>
<gene>
    <name evidence="1" type="ORF">NC799_06855</name>
</gene>
<dbReference type="RefSeq" id="WP_272445649.1">
    <property type="nucleotide sequence ID" value="NZ_JAMQKC010000004.1"/>
</dbReference>
<name>A0A9X4AFV8_9BACI</name>
<proteinExistence type="predicted"/>
<reference evidence="1" key="1">
    <citation type="submission" date="2022-06" db="EMBL/GenBank/DDBJ databases">
        <title>Aquibacillus sp. a new bacterium isolated from soil saline samples.</title>
        <authorList>
            <person name="Galisteo C."/>
            <person name="De La Haba R."/>
            <person name="Sanchez-Porro C."/>
            <person name="Ventosa A."/>
        </authorList>
    </citation>
    <scope>NUCLEOTIDE SEQUENCE</scope>
    <source>
        <strain evidence="1">3ASR75-54</strain>
    </source>
</reference>
<evidence type="ECO:0000313" key="1">
    <source>
        <dbReference type="EMBL" id="MDC3416635.1"/>
    </source>
</evidence>
<dbReference type="EMBL" id="JAMQKC010000004">
    <property type="protein sequence ID" value="MDC3416635.1"/>
    <property type="molecule type" value="Genomic_DNA"/>
</dbReference>
<organism evidence="1 2">
    <name type="scientific">Aquibacillus salsiterrae</name>
    <dbReference type="NCBI Taxonomy" id="2950439"/>
    <lineage>
        <taxon>Bacteria</taxon>
        <taxon>Bacillati</taxon>
        <taxon>Bacillota</taxon>
        <taxon>Bacilli</taxon>
        <taxon>Bacillales</taxon>
        <taxon>Bacillaceae</taxon>
        <taxon>Aquibacillus</taxon>
    </lineage>
</organism>
<evidence type="ECO:0000313" key="2">
    <source>
        <dbReference type="Proteomes" id="UP001145069"/>
    </source>
</evidence>